<dbReference type="EMBL" id="CATNWA010000226">
    <property type="protein sequence ID" value="CAI9534751.1"/>
    <property type="molecule type" value="Genomic_DNA"/>
</dbReference>
<feature type="region of interest" description="Disordered" evidence="1">
    <location>
        <begin position="1"/>
        <end position="23"/>
    </location>
</feature>
<organism evidence="3 4">
    <name type="scientific">Staurois parvus</name>
    <dbReference type="NCBI Taxonomy" id="386267"/>
    <lineage>
        <taxon>Eukaryota</taxon>
        <taxon>Metazoa</taxon>
        <taxon>Chordata</taxon>
        <taxon>Craniata</taxon>
        <taxon>Vertebrata</taxon>
        <taxon>Euteleostomi</taxon>
        <taxon>Amphibia</taxon>
        <taxon>Batrachia</taxon>
        <taxon>Anura</taxon>
        <taxon>Neobatrachia</taxon>
        <taxon>Ranoidea</taxon>
        <taxon>Ranidae</taxon>
        <taxon>Staurois</taxon>
    </lineage>
</organism>
<proteinExistence type="predicted"/>
<reference evidence="3" key="1">
    <citation type="submission" date="2023-05" db="EMBL/GenBank/DDBJ databases">
        <authorList>
            <person name="Stuckert A."/>
        </authorList>
    </citation>
    <scope>NUCLEOTIDE SEQUENCE</scope>
</reference>
<gene>
    <name evidence="3" type="ORF">SPARVUS_LOCUS1111103</name>
    <name evidence="2" type="ORF">SPARVUS_LOCUS699215</name>
</gene>
<sequence>MWVRERRMEGEGGRRSCEGIGSRGQVVRRASERILETSSMVVRSKVRSVGGASV</sequence>
<dbReference type="Proteomes" id="UP001162483">
    <property type="component" value="Unassembled WGS sequence"/>
</dbReference>
<dbReference type="EMBL" id="CATNWA010000427">
    <property type="protein sequence ID" value="CAI9536910.1"/>
    <property type="molecule type" value="Genomic_DNA"/>
</dbReference>
<evidence type="ECO:0000313" key="3">
    <source>
        <dbReference type="EMBL" id="CAI9536910.1"/>
    </source>
</evidence>
<evidence type="ECO:0000313" key="2">
    <source>
        <dbReference type="EMBL" id="CAI9534751.1"/>
    </source>
</evidence>
<evidence type="ECO:0000313" key="4">
    <source>
        <dbReference type="Proteomes" id="UP001162483"/>
    </source>
</evidence>
<evidence type="ECO:0000256" key="1">
    <source>
        <dbReference type="SAM" id="MobiDB-lite"/>
    </source>
</evidence>
<accession>A0ABN9ANX7</accession>
<feature type="compositionally biased region" description="Basic and acidic residues" evidence="1">
    <location>
        <begin position="1"/>
        <end position="17"/>
    </location>
</feature>
<keyword evidence="4" id="KW-1185">Reference proteome</keyword>
<name>A0ABN9ANX7_9NEOB</name>
<protein>
    <submittedName>
        <fullName evidence="3">Uncharacterized protein</fullName>
    </submittedName>
</protein>
<comment type="caution">
    <text evidence="3">The sequence shown here is derived from an EMBL/GenBank/DDBJ whole genome shotgun (WGS) entry which is preliminary data.</text>
</comment>